<name>A0A8H3VUJ2_VENIN</name>
<dbReference type="OrthoDB" id="3365224at2759"/>
<sequence length="384" mass="43363">MALRKVAQLKHAEQVLTTFSVPKNRRPKFDLHLKIVDLNNIPYISGTSFVKWHLPHSASAEHHGQTDKYQIREHRVQYHHESIIPIKMVVDKNGMLSESMIHLEVLHEIKTQGKPERLTLGNLKLNLAEYVDADEAEGNEDGVCRRYLLQDSKINSTMKICISMRQTEGDRNYSAPPLRVAPVFNGIAGIVAGDQVDAEDPSHMPAVNSKAKETGDELRELYRKTVAADWTCQPGEISADKCIEDIFGGGDGWGKQGKGYEGTGHKGKAMSSEDVSLLSDSDARQFHGVKKSIWSQGLFRSRQDIKRRSREHLEKRHQDDLHGTRGVRGRGSFEQQTRQMGVEAERANSKMTREMEDLDVREDLRSWKIPAGSGVTDRLDELHI</sequence>
<dbReference type="EMBL" id="WNWR01000019">
    <property type="protein sequence ID" value="KAE9993847.1"/>
    <property type="molecule type" value="Genomic_DNA"/>
</dbReference>
<evidence type="ECO:0000256" key="1">
    <source>
        <dbReference type="SAM" id="MobiDB-lite"/>
    </source>
</evidence>
<feature type="region of interest" description="Disordered" evidence="1">
    <location>
        <begin position="309"/>
        <end position="355"/>
    </location>
</feature>
<protein>
    <recommendedName>
        <fullName evidence="2">C2 NT-type domain-containing protein</fullName>
    </recommendedName>
</protein>
<organism evidence="4 6">
    <name type="scientific">Venturia inaequalis</name>
    <name type="common">Apple scab fungus</name>
    <dbReference type="NCBI Taxonomy" id="5025"/>
    <lineage>
        <taxon>Eukaryota</taxon>
        <taxon>Fungi</taxon>
        <taxon>Dikarya</taxon>
        <taxon>Ascomycota</taxon>
        <taxon>Pezizomycotina</taxon>
        <taxon>Dothideomycetes</taxon>
        <taxon>Pleosporomycetidae</taxon>
        <taxon>Venturiales</taxon>
        <taxon>Venturiaceae</taxon>
        <taxon>Venturia</taxon>
    </lineage>
</organism>
<dbReference type="InterPro" id="IPR039931">
    <property type="entry name" value="EEIG1/2-like"/>
</dbReference>
<evidence type="ECO:0000313" key="3">
    <source>
        <dbReference type="EMBL" id="KAE9987342.1"/>
    </source>
</evidence>
<evidence type="ECO:0000313" key="5">
    <source>
        <dbReference type="Proteomes" id="UP000447873"/>
    </source>
</evidence>
<dbReference type="Proteomes" id="UP000490939">
    <property type="component" value="Unassembled WGS sequence"/>
</dbReference>
<keyword evidence="6" id="KW-1185">Reference proteome</keyword>
<dbReference type="InterPro" id="IPR019448">
    <property type="entry name" value="NT-C2"/>
</dbReference>
<dbReference type="PROSITE" id="PS51840">
    <property type="entry name" value="C2_NT"/>
    <property type="match status" value="1"/>
</dbReference>
<dbReference type="PANTHER" id="PTHR21456:SF1">
    <property type="entry name" value="C2 NT-TYPE DOMAIN-CONTAINING PROTEIN"/>
    <property type="match status" value="1"/>
</dbReference>
<dbReference type="Proteomes" id="UP000447873">
    <property type="component" value="Unassembled WGS sequence"/>
</dbReference>
<dbReference type="EMBL" id="WNWS01000019">
    <property type="protein sequence ID" value="KAE9987342.1"/>
    <property type="molecule type" value="Genomic_DNA"/>
</dbReference>
<reference evidence="4 6" key="1">
    <citation type="submission" date="2019-07" db="EMBL/GenBank/DDBJ databases">
        <title>Venturia inaequalis Genome Resource.</title>
        <authorList>
            <person name="Lichtner F.J."/>
        </authorList>
    </citation>
    <scope>NUCLEOTIDE SEQUENCE [LARGE SCALE GENOMIC DNA]</scope>
    <source>
        <strain evidence="3 5">120213</strain>
        <strain evidence="4 6">DMI_063113</strain>
    </source>
</reference>
<comment type="caution">
    <text evidence="4">The sequence shown here is derived from an EMBL/GenBank/DDBJ whole genome shotgun (WGS) entry which is preliminary data.</text>
</comment>
<gene>
    <name evidence="4" type="ORF">EG327_002754</name>
    <name evidence="3" type="ORF">EG328_003066</name>
</gene>
<evidence type="ECO:0000259" key="2">
    <source>
        <dbReference type="PROSITE" id="PS51840"/>
    </source>
</evidence>
<feature type="compositionally biased region" description="Basic and acidic residues" evidence="1">
    <location>
        <begin position="343"/>
        <end position="355"/>
    </location>
</feature>
<feature type="compositionally biased region" description="Basic and acidic residues" evidence="1">
    <location>
        <begin position="309"/>
        <end position="323"/>
    </location>
</feature>
<dbReference type="Pfam" id="PF10358">
    <property type="entry name" value="NT-C2"/>
    <property type="match status" value="1"/>
</dbReference>
<evidence type="ECO:0000313" key="6">
    <source>
        <dbReference type="Proteomes" id="UP000490939"/>
    </source>
</evidence>
<dbReference type="PANTHER" id="PTHR21456">
    <property type="entry name" value="FAMILY WITH SEQUENCE SIMILARITY 102"/>
    <property type="match status" value="1"/>
</dbReference>
<evidence type="ECO:0000313" key="4">
    <source>
        <dbReference type="EMBL" id="KAE9993847.1"/>
    </source>
</evidence>
<proteinExistence type="predicted"/>
<accession>A0A8H3VUJ2</accession>
<dbReference type="AlphaFoldDB" id="A0A8H3VUJ2"/>
<feature type="domain" description="C2 NT-type" evidence="2">
    <location>
        <begin position="19"/>
        <end position="166"/>
    </location>
</feature>